<evidence type="ECO:0000256" key="1">
    <source>
        <dbReference type="ARBA" id="ARBA00025793"/>
    </source>
</evidence>
<feature type="region of interest" description="Disordered" evidence="3">
    <location>
        <begin position="673"/>
        <end position="715"/>
    </location>
</feature>
<feature type="compositionally biased region" description="Pro residues" evidence="3">
    <location>
        <begin position="182"/>
        <end position="234"/>
    </location>
</feature>
<dbReference type="InterPro" id="IPR042201">
    <property type="entry name" value="FH2_Formin_sf"/>
</dbReference>
<protein>
    <recommendedName>
        <fullName evidence="2">Formin-like protein</fullName>
    </recommendedName>
</protein>
<dbReference type="GO" id="GO:0051015">
    <property type="term" value="F:actin filament binding"/>
    <property type="evidence" value="ECO:0007669"/>
    <property type="project" value="InterPro"/>
</dbReference>
<dbReference type="InterPro" id="IPR015425">
    <property type="entry name" value="FH2_Formin"/>
</dbReference>
<evidence type="ECO:0000259" key="5">
    <source>
        <dbReference type="PROSITE" id="PS51444"/>
    </source>
</evidence>
<dbReference type="PANTHER" id="PTHR23213">
    <property type="entry name" value="FORMIN-RELATED"/>
    <property type="match status" value="1"/>
</dbReference>
<keyword evidence="4" id="KW-0472">Membrane</keyword>
<feature type="compositionally biased region" description="Polar residues" evidence="3">
    <location>
        <begin position="239"/>
        <end position="255"/>
    </location>
</feature>
<comment type="similarity">
    <text evidence="1">Belongs to the formin-like family. Class-I subfamily.</text>
</comment>
<evidence type="ECO:0000256" key="3">
    <source>
        <dbReference type="SAM" id="MobiDB-lite"/>
    </source>
</evidence>
<feature type="transmembrane region" description="Helical" evidence="4">
    <location>
        <begin position="71"/>
        <end position="89"/>
    </location>
</feature>
<dbReference type="Proteomes" id="UP001454036">
    <property type="component" value="Unassembled WGS sequence"/>
</dbReference>
<accession>A0AAV3PS84</accession>
<evidence type="ECO:0000313" key="6">
    <source>
        <dbReference type="EMBL" id="GAA0153576.1"/>
    </source>
</evidence>
<keyword evidence="7" id="KW-1185">Reference proteome</keyword>
<dbReference type="GO" id="GO:0045010">
    <property type="term" value="P:actin nucleation"/>
    <property type="evidence" value="ECO:0007669"/>
    <property type="project" value="InterPro"/>
</dbReference>
<sequence length="715" mass="78975">MQTLMASSRSKLPDLDQPSSFPFSVPDPFTSRVKPTTVRHLSESLNPPNKNIPEKSEVNLMNGVTVGVSTIMIYSSVVLLILLCCCIAFKRRSVGKKDDRPLLSLSLSDNSSASSNSYYYGASSTHKEQCDQSFADAPNHYELCDKFKLLPLKVQNSTEIGSAEFLYQKPPAISGSPGLPTLNPPPGRPGKSAPPPPPPPVVSNAPPPPPPPGKKKGPPPPPPPRNGGPHPPPMGLKATRSSLPNQGHQSTNAESSYEGADESRTKLKPFFWDKVQANSDDSMVWNKIKEGSFQFNEEMIESLFGYASSEKSKKPSASHDNANESIQLIEPKKAQNLAILLKALNVTTEEICDALQEGNELPAGLLQTLLKMAPTPEEELKLRLYDGEVSRLGNAERFLKVVIEIPFSFMRLESLLFMCTLQEEEPVVRESFATLEAACTELRKNRLFLKLLEAVLKTGNRMNDGTFRGDAQAFKLDTLLKLSDVKGKDGKTTLLHFVVQEIIRTEGIKAFRTARDRRSFNSIKSDELNEDSSEDSEDEYRELGLQAVSSIGNDLENVKRAAILDSDGLSGTVAKFGNSLVKAKNFLNSEMKNVDEDNGFNQVLKGFVEGAEAGIMHLLEEEKRIMALVKSTADYFHGTAGKEEGLRIFVIVRDFLVLLDKICREIKVAPKKSFRNKKREDFAPARQIPSSDPRKRLAPKITERRVDSSSSDEET</sequence>
<organism evidence="6 7">
    <name type="scientific">Lithospermum erythrorhizon</name>
    <name type="common">Purple gromwell</name>
    <name type="synonym">Lithospermum officinale var. erythrorhizon</name>
    <dbReference type="NCBI Taxonomy" id="34254"/>
    <lineage>
        <taxon>Eukaryota</taxon>
        <taxon>Viridiplantae</taxon>
        <taxon>Streptophyta</taxon>
        <taxon>Embryophyta</taxon>
        <taxon>Tracheophyta</taxon>
        <taxon>Spermatophyta</taxon>
        <taxon>Magnoliopsida</taxon>
        <taxon>eudicotyledons</taxon>
        <taxon>Gunneridae</taxon>
        <taxon>Pentapetalae</taxon>
        <taxon>asterids</taxon>
        <taxon>lamiids</taxon>
        <taxon>Boraginales</taxon>
        <taxon>Boraginaceae</taxon>
        <taxon>Boraginoideae</taxon>
        <taxon>Lithospermeae</taxon>
        <taxon>Lithospermum</taxon>
    </lineage>
</organism>
<evidence type="ECO:0000256" key="4">
    <source>
        <dbReference type="SAM" id="Phobius"/>
    </source>
</evidence>
<dbReference type="AlphaFoldDB" id="A0AAV3PS84"/>
<dbReference type="SMART" id="SM00498">
    <property type="entry name" value="FH2"/>
    <property type="match status" value="1"/>
</dbReference>
<dbReference type="InterPro" id="IPR027643">
    <property type="entry name" value="Formin-like_plant"/>
</dbReference>
<feature type="domain" description="FH2" evidence="5">
    <location>
        <begin position="257"/>
        <end position="685"/>
    </location>
</feature>
<keyword evidence="4" id="KW-1133">Transmembrane helix</keyword>
<reference evidence="6 7" key="1">
    <citation type="submission" date="2024-01" db="EMBL/GenBank/DDBJ databases">
        <title>The complete chloroplast genome sequence of Lithospermum erythrorhizon: insights into the phylogenetic relationship among Boraginaceae species and the maternal lineages of purple gromwells.</title>
        <authorList>
            <person name="Okada T."/>
            <person name="Watanabe K."/>
        </authorList>
    </citation>
    <scope>NUCLEOTIDE SEQUENCE [LARGE SCALE GENOMIC DNA]</scope>
</reference>
<dbReference type="Gene3D" id="1.20.58.2220">
    <property type="entry name" value="Formin, FH2 domain"/>
    <property type="match status" value="1"/>
</dbReference>
<comment type="caution">
    <text evidence="6">The sequence shown here is derived from an EMBL/GenBank/DDBJ whole genome shotgun (WGS) entry which is preliminary data.</text>
</comment>
<dbReference type="SUPFAM" id="SSF101447">
    <property type="entry name" value="Formin homology 2 domain (FH2 domain)"/>
    <property type="match status" value="1"/>
</dbReference>
<gene>
    <name evidence="6" type="ORF">LIER_11779</name>
</gene>
<evidence type="ECO:0000256" key="2">
    <source>
        <dbReference type="RuleBase" id="RU361260"/>
    </source>
</evidence>
<dbReference type="PANTHER" id="PTHR23213:SF269">
    <property type="entry name" value="FORMIN-LIKE PROTEIN 5"/>
    <property type="match status" value="1"/>
</dbReference>
<proteinExistence type="inferred from homology"/>
<feature type="region of interest" description="Disordered" evidence="3">
    <location>
        <begin position="171"/>
        <end position="261"/>
    </location>
</feature>
<dbReference type="PROSITE" id="PS51444">
    <property type="entry name" value="FH2"/>
    <property type="match status" value="1"/>
</dbReference>
<name>A0AAV3PS84_LITER</name>
<dbReference type="EMBL" id="BAABME010002206">
    <property type="protein sequence ID" value="GAA0153576.1"/>
    <property type="molecule type" value="Genomic_DNA"/>
</dbReference>
<evidence type="ECO:0000313" key="7">
    <source>
        <dbReference type="Proteomes" id="UP001454036"/>
    </source>
</evidence>
<dbReference type="Pfam" id="PF02181">
    <property type="entry name" value="FH2"/>
    <property type="match status" value="1"/>
</dbReference>
<keyword evidence="4" id="KW-0812">Transmembrane</keyword>